<dbReference type="SUPFAM" id="SSF47781">
    <property type="entry name" value="RuvA domain 2-like"/>
    <property type="match status" value="1"/>
</dbReference>
<gene>
    <name evidence="3" type="ORF">DEX24_11290</name>
</gene>
<feature type="domain" description="Helix-hairpin-helix DNA-binding motif class 1" evidence="2">
    <location>
        <begin position="181"/>
        <end position="200"/>
    </location>
</feature>
<dbReference type="GO" id="GO:0003677">
    <property type="term" value="F:DNA binding"/>
    <property type="evidence" value="ECO:0007669"/>
    <property type="project" value="InterPro"/>
</dbReference>
<dbReference type="InterPro" id="IPR004509">
    <property type="entry name" value="Competence_ComEA_HhH"/>
</dbReference>
<protein>
    <submittedName>
        <fullName evidence="3">Competence protein ComEA</fullName>
    </submittedName>
</protein>
<name>A0A2U3AJX8_9BACL</name>
<proteinExistence type="predicted"/>
<dbReference type="EMBL" id="QFVR01000015">
    <property type="protein sequence ID" value="PWI24839.1"/>
    <property type="molecule type" value="Genomic_DNA"/>
</dbReference>
<keyword evidence="1" id="KW-0472">Membrane</keyword>
<dbReference type="InterPro" id="IPR003583">
    <property type="entry name" value="Hlx-hairpin-Hlx_DNA-bd_motif"/>
</dbReference>
<comment type="caution">
    <text evidence="3">The sequence shown here is derived from an EMBL/GenBank/DDBJ whole genome shotgun (WGS) entry which is preliminary data.</text>
</comment>
<evidence type="ECO:0000313" key="3">
    <source>
        <dbReference type="EMBL" id="PWI24839.1"/>
    </source>
</evidence>
<dbReference type="InterPro" id="IPR010994">
    <property type="entry name" value="RuvA_2-like"/>
</dbReference>
<dbReference type="NCBIfam" id="TIGR00426">
    <property type="entry name" value="competence protein ComEA helix-hairpin-helix repeat region"/>
    <property type="match status" value="1"/>
</dbReference>
<accession>A0A2U3AJX8</accession>
<dbReference type="OrthoDB" id="9790239at2"/>
<keyword evidence="4" id="KW-1185">Reference proteome</keyword>
<dbReference type="PANTHER" id="PTHR21180:SF32">
    <property type="entry name" value="ENDONUCLEASE_EXONUCLEASE_PHOSPHATASE FAMILY DOMAIN-CONTAINING PROTEIN 1"/>
    <property type="match status" value="1"/>
</dbReference>
<dbReference type="Pfam" id="PF12836">
    <property type="entry name" value="HHH_3"/>
    <property type="match status" value="1"/>
</dbReference>
<evidence type="ECO:0000256" key="1">
    <source>
        <dbReference type="SAM" id="Phobius"/>
    </source>
</evidence>
<feature type="transmembrane region" description="Helical" evidence="1">
    <location>
        <begin position="28"/>
        <end position="47"/>
    </location>
</feature>
<dbReference type="SMART" id="SM00278">
    <property type="entry name" value="HhH1"/>
    <property type="match status" value="2"/>
</dbReference>
<dbReference type="InterPro" id="IPR051675">
    <property type="entry name" value="Endo/Exo/Phosphatase_dom_1"/>
</dbReference>
<organism evidence="3 4">
    <name type="scientific">Kurthia sibirica</name>
    <dbReference type="NCBI Taxonomy" id="202750"/>
    <lineage>
        <taxon>Bacteria</taxon>
        <taxon>Bacillati</taxon>
        <taxon>Bacillota</taxon>
        <taxon>Bacilli</taxon>
        <taxon>Bacillales</taxon>
        <taxon>Caryophanaceae</taxon>
        <taxon>Kurthia</taxon>
    </lineage>
</organism>
<dbReference type="InterPro" id="IPR019554">
    <property type="entry name" value="Soluble_ligand-bd"/>
</dbReference>
<feature type="domain" description="Helix-hairpin-helix DNA-binding motif class 1" evidence="2">
    <location>
        <begin position="211"/>
        <end position="230"/>
    </location>
</feature>
<dbReference type="Pfam" id="PF10531">
    <property type="entry name" value="SLBB"/>
    <property type="match status" value="1"/>
</dbReference>
<dbReference type="Gene3D" id="1.10.150.310">
    <property type="entry name" value="Tex RuvX-like domain-like"/>
    <property type="match status" value="1"/>
</dbReference>
<dbReference type="GO" id="GO:0006281">
    <property type="term" value="P:DNA repair"/>
    <property type="evidence" value="ECO:0007669"/>
    <property type="project" value="InterPro"/>
</dbReference>
<dbReference type="AlphaFoldDB" id="A0A2U3AJX8"/>
<keyword evidence="1" id="KW-1133">Transmembrane helix</keyword>
<dbReference type="GO" id="GO:0015628">
    <property type="term" value="P:protein secretion by the type II secretion system"/>
    <property type="evidence" value="ECO:0007669"/>
    <property type="project" value="TreeGrafter"/>
</dbReference>
<dbReference type="PANTHER" id="PTHR21180">
    <property type="entry name" value="ENDONUCLEASE/EXONUCLEASE/PHOSPHATASE FAMILY DOMAIN-CONTAINING PROTEIN 1"/>
    <property type="match status" value="1"/>
</dbReference>
<reference evidence="3 4" key="1">
    <citation type="submission" date="2018-05" db="EMBL/GenBank/DDBJ databases">
        <title>Kurthia sibirica genome sequence.</title>
        <authorList>
            <person name="Maclea K.S."/>
            <person name="Goen A.E."/>
        </authorList>
    </citation>
    <scope>NUCLEOTIDE SEQUENCE [LARGE SCALE GENOMIC DNA]</scope>
    <source>
        <strain evidence="3 4">ATCC 49154</strain>
    </source>
</reference>
<evidence type="ECO:0000259" key="2">
    <source>
        <dbReference type="SMART" id="SM00278"/>
    </source>
</evidence>
<sequence length="234" mass="25663">MVVAPCDVLFRKAVRAMPSFILLYKKQLAIGAALILAIALAIFYYMVDSKRVDATLQLQKSPSNHSLPLTSANQTNHKKAPPAIKEAVILVDVKGAIMYPGVYKLEADGRVIEAIQLAGGYKKNAQSKYINHAQKVSDEMIIYVPRKGEKQPDFIGQQNVSLPNDGEAKKLTVNINSADHIALQTLNGIGPAKAQAIIDYRETNGHYTVTEDLMKVSGIGEKTFEKLRDVISTQ</sequence>
<dbReference type="Gene3D" id="3.10.560.10">
    <property type="entry name" value="Outer membrane lipoprotein wza domain like"/>
    <property type="match status" value="1"/>
</dbReference>
<dbReference type="GO" id="GO:0015627">
    <property type="term" value="C:type II protein secretion system complex"/>
    <property type="evidence" value="ECO:0007669"/>
    <property type="project" value="TreeGrafter"/>
</dbReference>
<dbReference type="Proteomes" id="UP000245938">
    <property type="component" value="Unassembled WGS sequence"/>
</dbReference>
<keyword evidence="1" id="KW-0812">Transmembrane</keyword>
<evidence type="ECO:0000313" key="4">
    <source>
        <dbReference type="Proteomes" id="UP000245938"/>
    </source>
</evidence>